<name>T0YYJ2_9ZZZZ</name>
<evidence type="ECO:0000259" key="1">
    <source>
        <dbReference type="PROSITE" id="PS50532"/>
    </source>
</evidence>
<dbReference type="InterPro" id="IPR017895">
    <property type="entry name" value="HTH_IS408/IS1162_type"/>
</dbReference>
<dbReference type="PANTHER" id="PTHR35004:SF8">
    <property type="entry name" value="TRANSPOSASE RV3428C-RELATED"/>
    <property type="match status" value="1"/>
</dbReference>
<feature type="non-terminal residue" evidence="2">
    <location>
        <position position="206"/>
    </location>
</feature>
<comment type="caution">
    <text evidence="2">The sequence shown here is derived from an EMBL/GenBank/DDBJ whole genome shotgun (WGS) entry which is preliminary data.</text>
</comment>
<evidence type="ECO:0000313" key="2">
    <source>
        <dbReference type="EMBL" id="EQD38093.1"/>
    </source>
</evidence>
<dbReference type="PROSITE" id="PS50532">
    <property type="entry name" value="HTH_IS408"/>
    <property type="match status" value="1"/>
</dbReference>
<sequence length="206" mass="23159">MMNPIKDLCRLILTTSLSNRRIGVALRLSPNTVGRYRERLNELALDWPAIAAWDEQALDHRLNAAGRSAFVHVFVEPDWAYVHQELQRRGMTVTLLHEEYATGLASGVMSLSEFRRRLARHQRTRGLVMRQVRRPGECLFLDFSGVRPSLADLETGVSTPVELFVAVMGASRKTFALAVASQKVPDWIEANVKALTFFGAVPIFLV</sequence>
<dbReference type="EMBL" id="AUZZ01008391">
    <property type="protein sequence ID" value="EQD38093.1"/>
    <property type="molecule type" value="Genomic_DNA"/>
</dbReference>
<dbReference type="PANTHER" id="PTHR35004">
    <property type="entry name" value="TRANSPOSASE RV3428C-RELATED"/>
    <property type="match status" value="1"/>
</dbReference>
<reference evidence="2" key="2">
    <citation type="journal article" date="2014" name="ISME J.">
        <title>Microbial stratification in low pH oxic and suboxic macroscopic growths along an acid mine drainage.</title>
        <authorList>
            <person name="Mendez-Garcia C."/>
            <person name="Mesa V."/>
            <person name="Sprenger R.R."/>
            <person name="Richter M."/>
            <person name="Diez M.S."/>
            <person name="Solano J."/>
            <person name="Bargiela R."/>
            <person name="Golyshina O.V."/>
            <person name="Manteca A."/>
            <person name="Ramos J.L."/>
            <person name="Gallego J.R."/>
            <person name="Llorente I."/>
            <person name="Martins Dos Santos V.A."/>
            <person name="Jensen O.N."/>
            <person name="Pelaez A.I."/>
            <person name="Sanchez J."/>
            <person name="Ferrer M."/>
        </authorList>
    </citation>
    <scope>NUCLEOTIDE SEQUENCE</scope>
</reference>
<reference evidence="2" key="1">
    <citation type="submission" date="2013-08" db="EMBL/GenBank/DDBJ databases">
        <authorList>
            <person name="Mendez C."/>
            <person name="Richter M."/>
            <person name="Ferrer M."/>
            <person name="Sanchez J."/>
        </authorList>
    </citation>
    <scope>NUCLEOTIDE SEQUENCE</scope>
</reference>
<gene>
    <name evidence="2" type="ORF">B2A_11615</name>
</gene>
<accession>T0YYJ2</accession>
<protein>
    <submittedName>
        <fullName evidence="2">Integrase catalytic subunit</fullName>
    </submittedName>
</protein>
<feature type="domain" description="HTH IS408-type" evidence="1">
    <location>
        <begin position="5"/>
        <end position="86"/>
    </location>
</feature>
<dbReference type="AlphaFoldDB" id="T0YYJ2"/>
<proteinExistence type="predicted"/>
<organism evidence="2">
    <name type="scientific">mine drainage metagenome</name>
    <dbReference type="NCBI Taxonomy" id="410659"/>
    <lineage>
        <taxon>unclassified sequences</taxon>
        <taxon>metagenomes</taxon>
        <taxon>ecological metagenomes</taxon>
    </lineage>
</organism>